<dbReference type="InterPro" id="IPR004017">
    <property type="entry name" value="Cys_rich_dom"/>
</dbReference>
<evidence type="ECO:0000313" key="16">
    <source>
        <dbReference type="Proteomes" id="UP000187822"/>
    </source>
</evidence>
<dbReference type="InterPro" id="IPR051460">
    <property type="entry name" value="HdrC_iron-sulfur_subunit"/>
</dbReference>
<protein>
    <submittedName>
        <fullName evidence="14">Fe-S oxidoreductase</fullName>
    </submittedName>
</protein>
<evidence type="ECO:0000256" key="6">
    <source>
        <dbReference type="ARBA" id="ARBA00022723"/>
    </source>
</evidence>
<evidence type="ECO:0000313" key="14">
    <source>
        <dbReference type="EMBL" id="SIM87019.1"/>
    </source>
</evidence>
<dbReference type="InterPro" id="IPR009051">
    <property type="entry name" value="Helical_ferredxn"/>
</dbReference>
<feature type="transmembrane region" description="Helical" evidence="12">
    <location>
        <begin position="125"/>
        <end position="145"/>
    </location>
</feature>
<evidence type="ECO:0000256" key="12">
    <source>
        <dbReference type="SAM" id="Phobius"/>
    </source>
</evidence>
<dbReference type="PANTHER" id="PTHR43255:SF1">
    <property type="entry name" value="IRON-SULFUR-BINDING OXIDOREDUCTASE FADF-RELATED"/>
    <property type="match status" value="1"/>
</dbReference>
<dbReference type="AlphaFoldDB" id="A0A1N5WPA7"/>
<dbReference type="PROSITE" id="PS51379">
    <property type="entry name" value="4FE4S_FER_2"/>
    <property type="match status" value="2"/>
</dbReference>
<evidence type="ECO:0000256" key="8">
    <source>
        <dbReference type="ARBA" id="ARBA00023002"/>
    </source>
</evidence>
<dbReference type="GO" id="GO:0046872">
    <property type="term" value="F:metal ion binding"/>
    <property type="evidence" value="ECO:0007669"/>
    <property type="project" value="UniProtKB-KW"/>
</dbReference>
<dbReference type="Gene3D" id="1.10.1060.10">
    <property type="entry name" value="Alpha-helical ferredoxin"/>
    <property type="match status" value="1"/>
</dbReference>
<dbReference type="GO" id="GO:0051539">
    <property type="term" value="F:4 iron, 4 sulfur cluster binding"/>
    <property type="evidence" value="ECO:0007669"/>
    <property type="project" value="UniProtKB-KW"/>
</dbReference>
<keyword evidence="8" id="KW-0560">Oxidoreductase</keyword>
<dbReference type="PROSITE" id="PS00198">
    <property type="entry name" value="4FE4S_FER_1"/>
    <property type="match status" value="2"/>
</dbReference>
<accession>A0A1N5WPA7</accession>
<dbReference type="Proteomes" id="UP000195607">
    <property type="component" value="Chromosome I"/>
</dbReference>
<feature type="transmembrane region" description="Helical" evidence="12">
    <location>
        <begin position="18"/>
        <end position="37"/>
    </location>
</feature>
<dbReference type="GeneID" id="41589161"/>
<dbReference type="Pfam" id="PF02754">
    <property type="entry name" value="CCG"/>
    <property type="match status" value="2"/>
</dbReference>
<dbReference type="GO" id="GO:0016491">
    <property type="term" value="F:oxidoreductase activity"/>
    <property type="evidence" value="ECO:0007669"/>
    <property type="project" value="UniProtKB-KW"/>
</dbReference>
<dbReference type="InterPro" id="IPR036197">
    <property type="entry name" value="NarG-like_sf"/>
</dbReference>
<reference evidence="16" key="2">
    <citation type="submission" date="2016-06" db="EMBL/GenBank/DDBJ databases">
        <authorList>
            <person name="Toshchakov V.S."/>
        </authorList>
    </citation>
    <scope>NUCLEOTIDE SEQUENCE [LARGE SCALE GENOMIC DNA]</scope>
    <source>
        <strain>PM4 (JCM 30641</strain>
        <strain evidence="16">\VKM B-2940)</strain>
    </source>
</reference>
<name>A0A1N5WPA7_9ARCH</name>
<keyword evidence="6" id="KW-0479">Metal-binding</keyword>
<keyword evidence="3" id="KW-1003">Cell membrane</keyword>
<dbReference type="Pfam" id="PF13183">
    <property type="entry name" value="Fer4_8"/>
    <property type="match status" value="1"/>
</dbReference>
<dbReference type="Gene3D" id="1.20.950.20">
    <property type="entry name" value="Transmembrane di-heme cytochromes, Chain C"/>
    <property type="match status" value="1"/>
</dbReference>
<feature type="transmembrane region" description="Helical" evidence="12">
    <location>
        <begin position="82"/>
        <end position="105"/>
    </location>
</feature>
<keyword evidence="11 12" id="KW-0472">Membrane</keyword>
<evidence type="ECO:0000256" key="2">
    <source>
        <dbReference type="ARBA" id="ARBA00007097"/>
    </source>
</evidence>
<evidence type="ECO:0000256" key="4">
    <source>
        <dbReference type="ARBA" id="ARBA00022485"/>
    </source>
</evidence>
<keyword evidence="4" id="KW-0004">4Fe-4S</keyword>
<evidence type="ECO:0000256" key="1">
    <source>
        <dbReference type="ARBA" id="ARBA00004651"/>
    </source>
</evidence>
<keyword evidence="7 12" id="KW-1133">Transmembrane helix</keyword>
<evidence type="ECO:0000313" key="15">
    <source>
        <dbReference type="EMBL" id="SJK85640.1"/>
    </source>
</evidence>
<feature type="transmembrane region" description="Helical" evidence="12">
    <location>
        <begin position="161"/>
        <end position="184"/>
    </location>
</feature>
<feature type="transmembrane region" description="Helical" evidence="12">
    <location>
        <begin position="216"/>
        <end position="237"/>
    </location>
</feature>
<evidence type="ECO:0000259" key="13">
    <source>
        <dbReference type="PROSITE" id="PS51379"/>
    </source>
</evidence>
<dbReference type="PANTHER" id="PTHR43255">
    <property type="entry name" value="IRON-SULFUR-BINDING OXIDOREDUCTASE FADF-RELATED-RELATED"/>
    <property type="match status" value="1"/>
</dbReference>
<evidence type="ECO:0000256" key="3">
    <source>
        <dbReference type="ARBA" id="ARBA00022475"/>
    </source>
</evidence>
<sequence length="661" mass="74355">MVVVTSPTLVFIPESELIADYVLSFAVLIFVLAEFYIRYRKAGVTLIPAIKYVLKNLRRFIAQILNYGAFHRKNIKNRYAGIMHLMIFYGILILFIATSLIALSHDILKTILGFGILTGDFYLNFEVWANFGGVLLVAGLLLALFRRIRKKVPLDTITQDFIIIAGLLILSLEGFFLGALKIALYRESFDVYRFVEWPLSYIYTPMGVTGNYGIQIYRIFWFAHVLTAFGVAAYLPFSKLSHMFYSAVGIGIHPEKKRGEMSTPFILSEALESGNFDFKVGAKTIMDLSYFQKTDAIACTDCGRCERACPAVSSGTDLDPRVVVQNIQRALWNGDAPMIDGIISENAAWSCTTCQACVEECPVLIDPQSYNLEARRTLVMDNKLSKETSTYLNNLGNTMNPFGNNNSDRDAMLQYGKKMEEGMDTVYWVGCMGAFDPRYNKVARDVIDLLKKGGVNFGLLGSEEKCNGETARRMGEEGRFQELVLQNIETFNKYGIKKIITSCPHCMNTFRNEYPKFGLKAEVVHHSEALADLIRDEKIKVRNSSETVTLHDPCYLGRINGEYDNTRLIVDSTSNLKEMENSKSKSFCCGGGGGNYWYKVEKEESISKIRMKQALDTGASTVAVACPFCTAMLEDATRTMDVESKIRVRDISEIIKENIEE</sequence>
<comment type="similarity">
    <text evidence="2">Belongs to the HdrC family.</text>
</comment>
<evidence type="ECO:0000256" key="9">
    <source>
        <dbReference type="ARBA" id="ARBA00023004"/>
    </source>
</evidence>
<dbReference type="GO" id="GO:0005886">
    <property type="term" value="C:plasma membrane"/>
    <property type="evidence" value="ECO:0007669"/>
    <property type="project" value="UniProtKB-SubCell"/>
</dbReference>
<keyword evidence="16" id="KW-1185">Reference proteome</keyword>
<dbReference type="SUPFAM" id="SSF103501">
    <property type="entry name" value="Respiratory nitrate reductase 1 gamma chain"/>
    <property type="match status" value="1"/>
</dbReference>
<dbReference type="EMBL" id="LT719092">
    <property type="protein sequence ID" value="SJK85640.1"/>
    <property type="molecule type" value="Genomic_DNA"/>
</dbReference>
<evidence type="ECO:0000256" key="11">
    <source>
        <dbReference type="ARBA" id="ARBA00023136"/>
    </source>
</evidence>
<feature type="domain" description="4Fe-4S ferredoxin-type" evidence="13">
    <location>
        <begin position="290"/>
        <end position="321"/>
    </location>
</feature>
<organism evidence="14 17">
    <name type="scientific">Cuniculiplasma divulgatum</name>
    <dbReference type="NCBI Taxonomy" id="1673428"/>
    <lineage>
        <taxon>Archaea</taxon>
        <taxon>Methanobacteriati</taxon>
        <taxon>Thermoplasmatota</taxon>
        <taxon>Thermoplasmata</taxon>
        <taxon>Thermoplasmatales</taxon>
        <taxon>Cuniculiplasmataceae</taxon>
        <taxon>Cuniculiplasma</taxon>
    </lineage>
</organism>
<keyword evidence="9" id="KW-0408">Iron</keyword>
<dbReference type="InterPro" id="IPR017900">
    <property type="entry name" value="4Fe4S_Fe_S_CS"/>
</dbReference>
<comment type="subcellular location">
    <subcellularLocation>
        <location evidence="1">Cell membrane</location>
        <topology evidence="1">Multi-pass membrane protein</topology>
    </subcellularLocation>
</comment>
<dbReference type="RefSeq" id="WP_021789705.1">
    <property type="nucleotide sequence ID" value="NZ_LT671858.1"/>
</dbReference>
<evidence type="ECO:0000313" key="17">
    <source>
        <dbReference type="Proteomes" id="UP000195607"/>
    </source>
</evidence>
<dbReference type="OrthoDB" id="42878at2157"/>
<dbReference type="SUPFAM" id="SSF46548">
    <property type="entry name" value="alpha-helical ferredoxin"/>
    <property type="match status" value="1"/>
</dbReference>
<evidence type="ECO:0000256" key="7">
    <source>
        <dbReference type="ARBA" id="ARBA00022989"/>
    </source>
</evidence>
<dbReference type="KEGG" id="cdiv:CPM_1864"/>
<dbReference type="STRING" id="1673428.CPM_1864"/>
<dbReference type="Proteomes" id="UP000187822">
    <property type="component" value="Chromosome I"/>
</dbReference>
<gene>
    <name evidence="15" type="ORF">CPM_1864</name>
    <name evidence="14" type="ORF">CSP5_1925</name>
</gene>
<dbReference type="InterPro" id="IPR023234">
    <property type="entry name" value="NarG-like_domain"/>
</dbReference>
<keyword evidence="5 12" id="KW-0812">Transmembrane</keyword>
<evidence type="ECO:0000256" key="5">
    <source>
        <dbReference type="ARBA" id="ARBA00022692"/>
    </source>
</evidence>
<proteinExistence type="inferred from homology"/>
<feature type="domain" description="4Fe-4S ferredoxin-type" evidence="13">
    <location>
        <begin position="341"/>
        <end position="370"/>
    </location>
</feature>
<dbReference type="Pfam" id="PF02665">
    <property type="entry name" value="Nitrate_red_gam"/>
    <property type="match status" value="1"/>
</dbReference>
<reference evidence="15" key="3">
    <citation type="submission" date="2016-06" db="EMBL/GenBank/DDBJ databases">
        <authorList>
            <person name="Olsen C.W."/>
            <person name="Carey S."/>
            <person name="Hinshaw L."/>
            <person name="Karasin A.I."/>
        </authorList>
    </citation>
    <scope>NUCLEOTIDE SEQUENCE [LARGE SCALE GENOMIC DNA]</scope>
    <source>
        <strain evidence="15">PM4</strain>
    </source>
</reference>
<dbReference type="InterPro" id="IPR017896">
    <property type="entry name" value="4Fe4S_Fe-S-bd"/>
</dbReference>
<evidence type="ECO:0000256" key="10">
    <source>
        <dbReference type="ARBA" id="ARBA00023014"/>
    </source>
</evidence>
<keyword evidence="10" id="KW-0411">Iron-sulfur</keyword>
<reference evidence="14 17" key="1">
    <citation type="submission" date="2016-04" db="EMBL/GenBank/DDBJ databases">
        <authorList>
            <person name="Evans L.H."/>
            <person name="Alamgir A."/>
            <person name="Owens N."/>
            <person name="Weber N.D."/>
            <person name="Virtaneva K."/>
            <person name="Barbian K."/>
            <person name="Babar A."/>
            <person name="Rosenke K."/>
        </authorList>
    </citation>
    <scope>NUCLEOTIDE SEQUENCE [LARGE SCALE GENOMIC DNA]</scope>
    <source>
        <strain evidence="14">S5</strain>
        <strain evidence="17">S5(T) (JCM 30642 \VKM B-2941)</strain>
    </source>
</reference>
<dbReference type="EMBL" id="LT671858">
    <property type="protein sequence ID" value="SIM87019.1"/>
    <property type="molecule type" value="Genomic_DNA"/>
</dbReference>